<gene>
    <name evidence="2" type="ORF">JNW91_05885</name>
</gene>
<name>A0ABS1XQA5_9ACTN</name>
<evidence type="ECO:0008006" key="4">
    <source>
        <dbReference type="Google" id="ProtNLM"/>
    </source>
</evidence>
<keyword evidence="1" id="KW-0472">Membrane</keyword>
<accession>A0ABS1XQA5</accession>
<organism evidence="2 3">
    <name type="scientific">Micromonospora parastrephiae</name>
    <dbReference type="NCBI Taxonomy" id="2806101"/>
    <lineage>
        <taxon>Bacteria</taxon>
        <taxon>Bacillati</taxon>
        <taxon>Actinomycetota</taxon>
        <taxon>Actinomycetes</taxon>
        <taxon>Micromonosporales</taxon>
        <taxon>Micromonosporaceae</taxon>
        <taxon>Micromonospora</taxon>
    </lineage>
</organism>
<sequence>MGDEKVSERGFRDGFDLLVTPDARFTRLLRRDLRRTSHTFAIAGLLLSITSLGTFMADGAWFLAGLFGLPFGVVWCFAGLLNGSLYLRRNPQMLAPLRYAFTAEAIEWHTAHTSLRLPWTAVKHVSRMREAYRLDCADQHPRYLCRTTLTPSQDAQVAAYLDERLAARLAAGTSVRSMPPDGGGR</sequence>
<proteinExistence type="predicted"/>
<evidence type="ECO:0000313" key="2">
    <source>
        <dbReference type="EMBL" id="MBM0231432.1"/>
    </source>
</evidence>
<reference evidence="2 3" key="1">
    <citation type="submission" date="2021-01" db="EMBL/GenBank/DDBJ databases">
        <title>Draft genome sequence of Micromonospora sp. strain STR1_7.</title>
        <authorList>
            <person name="Karlyshev A."/>
            <person name="Jawad R."/>
        </authorList>
    </citation>
    <scope>NUCLEOTIDE SEQUENCE [LARGE SCALE GENOMIC DNA]</scope>
    <source>
        <strain evidence="2 3">STR1-7</strain>
    </source>
</reference>
<keyword evidence="1" id="KW-0812">Transmembrane</keyword>
<evidence type="ECO:0000313" key="3">
    <source>
        <dbReference type="Proteomes" id="UP000601027"/>
    </source>
</evidence>
<comment type="caution">
    <text evidence="2">The sequence shown here is derived from an EMBL/GenBank/DDBJ whole genome shotgun (WGS) entry which is preliminary data.</text>
</comment>
<evidence type="ECO:0000256" key="1">
    <source>
        <dbReference type="SAM" id="Phobius"/>
    </source>
</evidence>
<keyword evidence="1" id="KW-1133">Transmembrane helix</keyword>
<dbReference type="Proteomes" id="UP000601027">
    <property type="component" value="Unassembled WGS sequence"/>
</dbReference>
<protein>
    <recommendedName>
        <fullName evidence="4">DUF2244 domain-containing protein</fullName>
    </recommendedName>
</protein>
<feature type="transmembrane region" description="Helical" evidence="1">
    <location>
        <begin position="37"/>
        <end position="55"/>
    </location>
</feature>
<dbReference type="EMBL" id="JAEVHM010000016">
    <property type="protein sequence ID" value="MBM0231432.1"/>
    <property type="molecule type" value="Genomic_DNA"/>
</dbReference>
<keyword evidence="3" id="KW-1185">Reference proteome</keyword>
<feature type="transmembrane region" description="Helical" evidence="1">
    <location>
        <begin position="61"/>
        <end position="87"/>
    </location>
</feature>
<dbReference type="RefSeq" id="WP_203173906.1">
    <property type="nucleotide sequence ID" value="NZ_JAEVHM010000016.1"/>
</dbReference>